<sequence length="175" mass="19508">MLKSLLHRAVLQAPKIVRLPIQKLPFDWYSRPLQLALQQLLKEQLAEGELDFLEQRTLQVEVSDLSLAFIITLDDDQLQVLPPSTDADVVFAGDSADLLLVAARRTDPDTLFFRRRLSIAGDTELGLAAKNMLDAVDWEQLPKLLITMLDKTAALVEQAQQADSNPVNQAHSAQV</sequence>
<protein>
    <recommendedName>
        <fullName evidence="1">Ubiquinone biosynthesis accessory factor UbiT</fullName>
    </recommendedName>
</protein>
<evidence type="ECO:0000256" key="1">
    <source>
        <dbReference type="HAMAP-Rule" id="MF_02231"/>
    </source>
</evidence>
<dbReference type="Pfam" id="PF02036">
    <property type="entry name" value="SCP2"/>
    <property type="match status" value="1"/>
</dbReference>
<evidence type="ECO:0000313" key="4">
    <source>
        <dbReference type="Proteomes" id="UP000619743"/>
    </source>
</evidence>
<dbReference type="EMBL" id="BMDX01000005">
    <property type="protein sequence ID" value="GGA73171.1"/>
    <property type="molecule type" value="Genomic_DNA"/>
</dbReference>
<gene>
    <name evidence="1" type="primary">ubiT</name>
    <name evidence="3" type="ORF">GCM10011369_13630</name>
</gene>
<dbReference type="HAMAP" id="MF_02231">
    <property type="entry name" value="UbiT"/>
    <property type="match status" value="1"/>
</dbReference>
<accession>A0A8J2U409</accession>
<dbReference type="InterPro" id="IPR036527">
    <property type="entry name" value="SCP2_sterol-bd_dom_sf"/>
</dbReference>
<comment type="pathway">
    <text evidence="1">Cofactor biosynthesis; ubiquinone biosynthesis.</text>
</comment>
<evidence type="ECO:0000259" key="2">
    <source>
        <dbReference type="Pfam" id="PF02036"/>
    </source>
</evidence>
<keyword evidence="4" id="KW-1185">Reference proteome</keyword>
<dbReference type="SUPFAM" id="SSF55718">
    <property type="entry name" value="SCP-like"/>
    <property type="match status" value="1"/>
</dbReference>
<dbReference type="Proteomes" id="UP000619743">
    <property type="component" value="Unassembled WGS sequence"/>
</dbReference>
<dbReference type="OrthoDB" id="5292463at2"/>
<dbReference type="GO" id="GO:0006744">
    <property type="term" value="P:ubiquinone biosynthetic process"/>
    <property type="evidence" value="ECO:0007669"/>
    <property type="project" value="UniProtKB-UniRule"/>
</dbReference>
<comment type="similarity">
    <text evidence="1">Belongs to the UbiT family.</text>
</comment>
<organism evidence="3 4">
    <name type="scientific">Neiella marina</name>
    <dbReference type="NCBI Taxonomy" id="508461"/>
    <lineage>
        <taxon>Bacteria</taxon>
        <taxon>Pseudomonadati</taxon>
        <taxon>Pseudomonadota</taxon>
        <taxon>Gammaproteobacteria</taxon>
        <taxon>Alteromonadales</taxon>
        <taxon>Echinimonadaceae</taxon>
        <taxon>Neiella</taxon>
    </lineage>
</organism>
<comment type="function">
    <text evidence="1">Required for O(2)-independent ubiquinone (coenzyme Q) biosynthesis. Likely functions as an accessory factor.</text>
</comment>
<proteinExistence type="inferred from homology"/>
<dbReference type="Gene3D" id="3.30.1050.10">
    <property type="entry name" value="SCP2 sterol-binding domain"/>
    <property type="match status" value="1"/>
</dbReference>
<dbReference type="PIRSF" id="PIRSF025550">
    <property type="entry name" value="UCP025550_lpd_carrier"/>
    <property type="match status" value="1"/>
</dbReference>
<dbReference type="UniPathway" id="UPA00232"/>
<keyword evidence="1" id="KW-0831">Ubiquinone biosynthesis</keyword>
<comment type="caution">
    <text evidence="3">The sequence shown here is derived from an EMBL/GenBank/DDBJ whole genome shotgun (WGS) entry which is preliminary data.</text>
</comment>
<reference evidence="4" key="1">
    <citation type="journal article" date="2019" name="Int. J. Syst. Evol. Microbiol.">
        <title>The Global Catalogue of Microorganisms (GCM) 10K type strain sequencing project: providing services to taxonomists for standard genome sequencing and annotation.</title>
        <authorList>
            <consortium name="The Broad Institute Genomics Platform"/>
            <consortium name="The Broad Institute Genome Sequencing Center for Infectious Disease"/>
            <person name="Wu L."/>
            <person name="Ma J."/>
        </authorList>
    </citation>
    <scope>NUCLEOTIDE SEQUENCE [LARGE SCALE GENOMIC DNA]</scope>
    <source>
        <strain evidence="4">CGMCC 1.10130</strain>
    </source>
</reference>
<dbReference type="InterPro" id="IPR003033">
    <property type="entry name" value="SCP2_sterol-bd_dom"/>
</dbReference>
<evidence type="ECO:0000313" key="3">
    <source>
        <dbReference type="EMBL" id="GGA73171.1"/>
    </source>
</evidence>
<dbReference type="AlphaFoldDB" id="A0A8J2U409"/>
<feature type="domain" description="SCP2" evidence="2">
    <location>
        <begin position="38"/>
        <end position="134"/>
    </location>
</feature>
<dbReference type="InterPro" id="IPR016830">
    <property type="entry name" value="UbiT"/>
</dbReference>
<name>A0A8J2U409_9GAMM</name>